<reference evidence="1" key="1">
    <citation type="submission" date="2014-11" db="EMBL/GenBank/DDBJ databases">
        <authorList>
            <person name="Amaro Gonzalez C."/>
        </authorList>
    </citation>
    <scope>NUCLEOTIDE SEQUENCE</scope>
</reference>
<dbReference type="AlphaFoldDB" id="A0A0E9T7W5"/>
<dbReference type="EMBL" id="GBXM01059744">
    <property type="protein sequence ID" value="JAH48833.1"/>
    <property type="molecule type" value="Transcribed_RNA"/>
</dbReference>
<sequence>MLYYARRDCMHYQNNRYVASTELRERQV</sequence>
<name>A0A0E9T7W5_ANGAN</name>
<protein>
    <submittedName>
        <fullName evidence="1">Uncharacterized protein</fullName>
    </submittedName>
</protein>
<accession>A0A0E9T7W5</accession>
<proteinExistence type="predicted"/>
<evidence type="ECO:0000313" key="1">
    <source>
        <dbReference type="EMBL" id="JAH48833.1"/>
    </source>
</evidence>
<organism evidence="1">
    <name type="scientific">Anguilla anguilla</name>
    <name type="common">European freshwater eel</name>
    <name type="synonym">Muraena anguilla</name>
    <dbReference type="NCBI Taxonomy" id="7936"/>
    <lineage>
        <taxon>Eukaryota</taxon>
        <taxon>Metazoa</taxon>
        <taxon>Chordata</taxon>
        <taxon>Craniata</taxon>
        <taxon>Vertebrata</taxon>
        <taxon>Euteleostomi</taxon>
        <taxon>Actinopterygii</taxon>
        <taxon>Neopterygii</taxon>
        <taxon>Teleostei</taxon>
        <taxon>Anguilliformes</taxon>
        <taxon>Anguillidae</taxon>
        <taxon>Anguilla</taxon>
    </lineage>
</organism>
<reference evidence="1" key="2">
    <citation type="journal article" date="2015" name="Fish Shellfish Immunol.">
        <title>Early steps in the European eel (Anguilla anguilla)-Vibrio vulnificus interaction in the gills: Role of the RtxA13 toxin.</title>
        <authorList>
            <person name="Callol A."/>
            <person name="Pajuelo D."/>
            <person name="Ebbesson L."/>
            <person name="Teles M."/>
            <person name="MacKenzie S."/>
            <person name="Amaro C."/>
        </authorList>
    </citation>
    <scope>NUCLEOTIDE SEQUENCE</scope>
</reference>